<dbReference type="PANTHER" id="PTHR39639:SF1">
    <property type="entry name" value="DUF262 DOMAIN-CONTAINING PROTEIN"/>
    <property type="match status" value="1"/>
</dbReference>
<protein>
    <recommendedName>
        <fullName evidence="1">GmrSD restriction endonucleases N-terminal domain-containing protein</fullName>
    </recommendedName>
</protein>
<name>A0A8S5RZ24_9CAUD</name>
<sequence length="189" mass="22212">MLKLSDIRKPLKIDVQSPCVITRLGRIENRYDIDWDIILSDGKPLQRDFCWSHEQKSELILSVLKNIPIPPFSFIIGGKDDKTLRVIDGKQRLSTLIDFYKGVISFHYEGKNYFYKDLDKSAQFEFEYFDIMASVAYEPFVEDTQLRKTEKCVPFNDEDIIEWFKLINFAGTPQNKEHLNYLNSIIKNS</sequence>
<dbReference type="EMBL" id="BK032510">
    <property type="protein sequence ID" value="DAF43634.1"/>
    <property type="molecule type" value="Genomic_DNA"/>
</dbReference>
<evidence type="ECO:0000313" key="2">
    <source>
        <dbReference type="EMBL" id="DAF43634.1"/>
    </source>
</evidence>
<dbReference type="InterPro" id="IPR004919">
    <property type="entry name" value="GmrSD_N"/>
</dbReference>
<accession>A0A8S5RZ24</accession>
<dbReference type="PANTHER" id="PTHR39639">
    <property type="entry name" value="CHROMOSOME 16, WHOLE GENOME SHOTGUN SEQUENCE"/>
    <property type="match status" value="1"/>
</dbReference>
<evidence type="ECO:0000259" key="1">
    <source>
        <dbReference type="Pfam" id="PF03235"/>
    </source>
</evidence>
<organism evidence="2">
    <name type="scientific">Myoviridae sp. ctNQV2</name>
    <dbReference type="NCBI Taxonomy" id="2827683"/>
    <lineage>
        <taxon>Viruses</taxon>
        <taxon>Duplodnaviria</taxon>
        <taxon>Heunggongvirae</taxon>
        <taxon>Uroviricota</taxon>
        <taxon>Caudoviricetes</taxon>
    </lineage>
</organism>
<proteinExistence type="predicted"/>
<reference evidence="2" key="1">
    <citation type="journal article" date="2021" name="Proc. Natl. Acad. Sci. U.S.A.">
        <title>A Catalog of Tens of Thousands of Viruses from Human Metagenomes Reveals Hidden Associations with Chronic Diseases.</title>
        <authorList>
            <person name="Tisza M.J."/>
            <person name="Buck C.B."/>
        </authorList>
    </citation>
    <scope>NUCLEOTIDE SEQUENCE</scope>
    <source>
        <strain evidence="2">CtNQV2</strain>
    </source>
</reference>
<feature type="domain" description="GmrSD restriction endonucleases N-terminal" evidence="1">
    <location>
        <begin position="45"/>
        <end position="131"/>
    </location>
</feature>
<dbReference type="Pfam" id="PF03235">
    <property type="entry name" value="GmrSD_N"/>
    <property type="match status" value="1"/>
</dbReference>